<reference evidence="2 3" key="1">
    <citation type="submission" date="2014-04" db="EMBL/GenBank/DDBJ databases">
        <authorList>
            <consortium name="DOE Joint Genome Institute"/>
            <person name="Kuo A."/>
            <person name="Gay G."/>
            <person name="Dore J."/>
            <person name="Kohler A."/>
            <person name="Nagy L.G."/>
            <person name="Floudas D."/>
            <person name="Copeland A."/>
            <person name="Barry K.W."/>
            <person name="Cichocki N."/>
            <person name="Veneault-Fourrey C."/>
            <person name="LaButti K."/>
            <person name="Lindquist E.A."/>
            <person name="Lipzen A."/>
            <person name="Lundell T."/>
            <person name="Morin E."/>
            <person name="Murat C."/>
            <person name="Sun H."/>
            <person name="Tunlid A."/>
            <person name="Henrissat B."/>
            <person name="Grigoriev I.V."/>
            <person name="Hibbett D.S."/>
            <person name="Martin F."/>
            <person name="Nordberg H.P."/>
            <person name="Cantor M.N."/>
            <person name="Hua S.X."/>
        </authorList>
    </citation>
    <scope>NUCLEOTIDE SEQUENCE [LARGE SCALE GENOMIC DNA]</scope>
    <source>
        <strain evidence="3">h7</strain>
    </source>
</reference>
<dbReference type="Gene3D" id="1.25.40.10">
    <property type="entry name" value="Tetratricopeptide repeat domain"/>
    <property type="match status" value="3"/>
</dbReference>
<dbReference type="Pfam" id="PF08238">
    <property type="entry name" value="Sel1"/>
    <property type="match status" value="4"/>
</dbReference>
<dbReference type="AlphaFoldDB" id="A0A0C3BV62"/>
<reference evidence="3" key="2">
    <citation type="submission" date="2015-01" db="EMBL/GenBank/DDBJ databases">
        <title>Evolutionary Origins and Diversification of the Mycorrhizal Mutualists.</title>
        <authorList>
            <consortium name="DOE Joint Genome Institute"/>
            <consortium name="Mycorrhizal Genomics Consortium"/>
            <person name="Kohler A."/>
            <person name="Kuo A."/>
            <person name="Nagy L.G."/>
            <person name="Floudas D."/>
            <person name="Copeland A."/>
            <person name="Barry K.W."/>
            <person name="Cichocki N."/>
            <person name="Veneault-Fourrey C."/>
            <person name="LaButti K."/>
            <person name="Lindquist E.A."/>
            <person name="Lipzen A."/>
            <person name="Lundell T."/>
            <person name="Morin E."/>
            <person name="Murat C."/>
            <person name="Riley R."/>
            <person name="Ohm R."/>
            <person name="Sun H."/>
            <person name="Tunlid A."/>
            <person name="Henrissat B."/>
            <person name="Grigoriev I.V."/>
            <person name="Hibbett D.S."/>
            <person name="Martin F."/>
        </authorList>
    </citation>
    <scope>NUCLEOTIDE SEQUENCE [LARGE SCALE GENOMIC DNA]</scope>
    <source>
        <strain evidence="3">h7</strain>
    </source>
</reference>
<dbReference type="InterPro" id="IPR006597">
    <property type="entry name" value="Sel1-like"/>
</dbReference>
<dbReference type="OrthoDB" id="9991317at2759"/>
<sequence length="1012" mass="113110">MKSVQEFMHRFSSSAQAFRRQFEETRNIEDLSQAISQYENAVDSVPFGTNIFAIISQSLGYSYSRRFRFTGNIQDIEHAVSHHQKSVESTPADHSDLSSRLEDLADSYFQCYKCTGNLEKIDQAILYHQRALKSTPSGHADLPRLLKSLGNSYLCHFEHTGQSQDIVHAISHLQKAVESIPSGHSDVPGYLSDLGNAHLRRFEHNGNLQDIEDAIFQHQKAVELTPPDHSALPTWFNNLGNSYYHRCRHSGDVQDADLAISYHQKAADSTSSDHANLPRRFSNLGNSYICRFGCTGNLQDIKHAISHHQKAVESTPPGHRASASRLNSLGTAYLFCFKHSGTLQDIDNAISYHEKAVEATPLGHAHLPGWLHNLGNSYSSRFHHTGNIQDIEHAISNYQKSIEYTPSGHASIPDHFNDLGKSYETRFQSTRSLHDVQRSIASYRRSAQANGNPSVRLKAAKTLAVQSLVHDTPQCLADLALSISLLSEVAGLEQIIDRRHSNLRSHSGLVQSAVATALQYFDRSDFALEWLEQGRCLVWNQFNQLRAPVNDLCVRSPSLADHFMKVTNALESYGTRSSFILTSDSTLMENIQVQDQIRNHTTLAEEYKQLLKEIRALPDFHDFLKPPNASNLLSSLPPDGPVIIFNIDKTRCDALALIGGINKPLHIPLQNFSLAEAEELLEKLQTNVLKKRNMEDSGRAGRPRAFPSLPIMTYILKVLWNKVLYPVFEALGYSAESCPDILDRHRIWWCPTGPLAFLPLHAAGIYNLPHQAGQCVSDFVVSSYTPTVDFLNKKFEASHSISSKFPSLLLISQPNTPGLVSIPSTRKEIHDIKALIDGSDSPIDMLLLDGAEATTDNVKQEMGVHHWVHFACHGIQDMNDPLKSGVHLHDGRLELLEIMRQQISNPELAFLSACQTSKGDLKLSEEVVHLAAGMLAAGYRGVVSTMWSISDMHGPEFATEFYKYLLMEKGSEGLDSTQAAYALDYAVRKVREHLGDDDTAFLTWVPYVHFGY</sequence>
<dbReference type="Proteomes" id="UP000053424">
    <property type="component" value="Unassembled WGS sequence"/>
</dbReference>
<proteinExistence type="predicted"/>
<dbReference type="EMBL" id="KN831811">
    <property type="protein sequence ID" value="KIM35964.1"/>
    <property type="molecule type" value="Genomic_DNA"/>
</dbReference>
<dbReference type="STRING" id="686832.A0A0C3BV62"/>
<dbReference type="HOGENOM" id="CLU_001305_0_1_1"/>
<dbReference type="PANTHER" id="PTHR19959:SF119">
    <property type="entry name" value="FUNGAL LIPASE-LIKE DOMAIN-CONTAINING PROTEIN"/>
    <property type="match status" value="1"/>
</dbReference>
<evidence type="ECO:0000313" key="2">
    <source>
        <dbReference type="EMBL" id="KIM35964.1"/>
    </source>
</evidence>
<name>A0A0C3BV62_HEBCY</name>
<dbReference type="PANTHER" id="PTHR19959">
    <property type="entry name" value="KINESIN LIGHT CHAIN"/>
    <property type="match status" value="1"/>
</dbReference>
<protein>
    <recommendedName>
        <fullName evidence="1">CHAT domain-containing protein</fullName>
    </recommendedName>
</protein>
<evidence type="ECO:0000259" key="1">
    <source>
        <dbReference type="Pfam" id="PF12770"/>
    </source>
</evidence>
<dbReference type="Pfam" id="PF12770">
    <property type="entry name" value="CHAT"/>
    <property type="match status" value="1"/>
</dbReference>
<evidence type="ECO:0000313" key="3">
    <source>
        <dbReference type="Proteomes" id="UP000053424"/>
    </source>
</evidence>
<gene>
    <name evidence="2" type="ORF">M413DRAFT_20666</name>
</gene>
<dbReference type="SUPFAM" id="SSF81901">
    <property type="entry name" value="HCP-like"/>
    <property type="match status" value="1"/>
</dbReference>
<dbReference type="InterPro" id="IPR011990">
    <property type="entry name" value="TPR-like_helical_dom_sf"/>
</dbReference>
<accession>A0A0C3BV62</accession>
<keyword evidence="3" id="KW-1185">Reference proteome</keyword>
<feature type="domain" description="CHAT" evidence="1">
    <location>
        <begin position="716"/>
        <end position="1011"/>
    </location>
</feature>
<dbReference type="InterPro" id="IPR024983">
    <property type="entry name" value="CHAT_dom"/>
</dbReference>
<organism evidence="2 3">
    <name type="scientific">Hebeloma cylindrosporum</name>
    <dbReference type="NCBI Taxonomy" id="76867"/>
    <lineage>
        <taxon>Eukaryota</taxon>
        <taxon>Fungi</taxon>
        <taxon>Dikarya</taxon>
        <taxon>Basidiomycota</taxon>
        <taxon>Agaricomycotina</taxon>
        <taxon>Agaricomycetes</taxon>
        <taxon>Agaricomycetidae</taxon>
        <taxon>Agaricales</taxon>
        <taxon>Agaricineae</taxon>
        <taxon>Hymenogastraceae</taxon>
        <taxon>Hebeloma</taxon>
    </lineage>
</organism>